<proteinExistence type="predicted"/>
<reference evidence="7" key="1">
    <citation type="submission" date="2018-05" db="EMBL/GenBank/DDBJ databases">
        <authorList>
            <person name="Feng T."/>
        </authorList>
    </citation>
    <scope>NUCLEOTIDE SEQUENCE [LARGE SCALE GENOMIC DNA]</scope>
    <source>
        <strain evidence="7">S27</strain>
    </source>
</reference>
<dbReference type="Gene3D" id="1.20.1250.20">
    <property type="entry name" value="MFS general substrate transporter like domains"/>
    <property type="match status" value="1"/>
</dbReference>
<dbReference type="InterPro" id="IPR036259">
    <property type="entry name" value="MFS_trans_sf"/>
</dbReference>
<feature type="domain" description="Major facilitator superfamily (MFS) profile" evidence="5">
    <location>
        <begin position="245"/>
        <end position="428"/>
    </location>
</feature>
<feature type="transmembrane region" description="Helical" evidence="4">
    <location>
        <begin position="50"/>
        <end position="70"/>
    </location>
</feature>
<protein>
    <submittedName>
        <fullName evidence="6">MFS transporter</fullName>
    </submittedName>
</protein>
<evidence type="ECO:0000256" key="2">
    <source>
        <dbReference type="ARBA" id="ARBA00022989"/>
    </source>
</evidence>
<feature type="transmembrane region" description="Helical" evidence="4">
    <location>
        <begin position="104"/>
        <end position="122"/>
    </location>
</feature>
<evidence type="ECO:0000256" key="1">
    <source>
        <dbReference type="ARBA" id="ARBA00022692"/>
    </source>
</evidence>
<keyword evidence="3 4" id="KW-0472">Membrane</keyword>
<comment type="caution">
    <text evidence="6">The sequence shown here is derived from an EMBL/GenBank/DDBJ whole genome shotgun (WGS) entry which is preliminary data.</text>
</comment>
<dbReference type="OrthoDB" id="8526297at2"/>
<name>A0A370ND17_9BURK</name>
<feature type="transmembrane region" description="Helical" evidence="4">
    <location>
        <begin position="171"/>
        <end position="194"/>
    </location>
</feature>
<evidence type="ECO:0000313" key="6">
    <source>
        <dbReference type="EMBL" id="RDK03499.1"/>
    </source>
</evidence>
<keyword evidence="7" id="KW-1185">Reference proteome</keyword>
<dbReference type="Pfam" id="PF07690">
    <property type="entry name" value="MFS_1"/>
    <property type="match status" value="1"/>
</dbReference>
<dbReference type="PANTHER" id="PTHR23520:SF5">
    <property type="entry name" value="TRANSPORTER, PUTATIVE (AFU_ORTHOLOGUE AFUA_3G04000)-RELATED"/>
    <property type="match status" value="1"/>
</dbReference>
<feature type="transmembrane region" description="Helical" evidence="4">
    <location>
        <begin position="278"/>
        <end position="302"/>
    </location>
</feature>
<dbReference type="SUPFAM" id="SSF103473">
    <property type="entry name" value="MFS general substrate transporter"/>
    <property type="match status" value="1"/>
</dbReference>
<evidence type="ECO:0000259" key="5">
    <source>
        <dbReference type="PROSITE" id="PS50850"/>
    </source>
</evidence>
<dbReference type="PANTHER" id="PTHR23520">
    <property type="entry name" value="TRANSPORTER, PUTATIVE (AFU_ORTHOLOGUE AFUA_3G04000)-RELATED"/>
    <property type="match status" value="1"/>
</dbReference>
<dbReference type="EMBL" id="QHKS01000004">
    <property type="protein sequence ID" value="RDK03499.1"/>
    <property type="molecule type" value="Genomic_DNA"/>
</dbReference>
<feature type="transmembrane region" description="Helical" evidence="4">
    <location>
        <begin position="246"/>
        <end position="272"/>
    </location>
</feature>
<sequence>MTLSTRGVRAMRTPRTAALTASHNAAIRLMLPAGADASALRILIGRGLRGFCDGFVAVLLPAYLLALGFGQLDVGLVSSATLIGSALATILVGIFAGRHPLRRMLTLAAGLMAATGMGFAGLSALWPLLIVAFVGTLNPSSGDVSLFLPLELARLAGSAAGDARTAIFARYSLVGAVSASVGALAAALPGWLAAHAGLSLLASLRAMFGVYALVGVALSFLYRRLPEPQAHDRSRSAPLGPSRGIVTRLALLFSVDAFAGGLVVNSLLSLWLMQRFGLSLGAAGQFFFWAGLLTAGSQLAAVPLARKIGLLNTMVFTHIPSSLCLIAAAFAPSLLPTLALLLVRSALSQMDVPTRTAYVMAVVTPPERPAAASFTSVPRSLASALGPTLAGALLAMGWVGAPLVACGLLKIAYDLTLLGAFRRVKLTD</sequence>
<feature type="transmembrane region" description="Helical" evidence="4">
    <location>
        <begin position="76"/>
        <end position="97"/>
    </location>
</feature>
<dbReference type="RefSeq" id="WP_115100261.1">
    <property type="nucleotide sequence ID" value="NZ_QHKS01000004.1"/>
</dbReference>
<feature type="transmembrane region" description="Helical" evidence="4">
    <location>
        <begin position="323"/>
        <end position="343"/>
    </location>
</feature>
<dbReference type="GO" id="GO:0022857">
    <property type="term" value="F:transmembrane transporter activity"/>
    <property type="evidence" value="ECO:0007669"/>
    <property type="project" value="InterPro"/>
</dbReference>
<gene>
    <name evidence="6" type="ORF">DLM46_08245</name>
</gene>
<accession>A0A370ND17</accession>
<dbReference type="InterPro" id="IPR011701">
    <property type="entry name" value="MFS"/>
</dbReference>
<dbReference type="InterPro" id="IPR020846">
    <property type="entry name" value="MFS_dom"/>
</dbReference>
<organism evidence="6 7">
    <name type="scientific">Paraburkholderia lacunae</name>
    <dbReference type="NCBI Taxonomy" id="2211104"/>
    <lineage>
        <taxon>Bacteria</taxon>
        <taxon>Pseudomonadati</taxon>
        <taxon>Pseudomonadota</taxon>
        <taxon>Betaproteobacteria</taxon>
        <taxon>Burkholderiales</taxon>
        <taxon>Burkholderiaceae</taxon>
        <taxon>Paraburkholderia</taxon>
    </lineage>
</organism>
<evidence type="ECO:0000313" key="7">
    <source>
        <dbReference type="Proteomes" id="UP000254875"/>
    </source>
</evidence>
<dbReference type="AlphaFoldDB" id="A0A370ND17"/>
<keyword evidence="2 4" id="KW-1133">Transmembrane helix</keyword>
<dbReference type="Proteomes" id="UP000254875">
    <property type="component" value="Unassembled WGS sequence"/>
</dbReference>
<feature type="transmembrane region" description="Helical" evidence="4">
    <location>
        <begin position="389"/>
        <end position="413"/>
    </location>
</feature>
<evidence type="ECO:0000256" key="3">
    <source>
        <dbReference type="ARBA" id="ARBA00023136"/>
    </source>
</evidence>
<feature type="transmembrane region" description="Helical" evidence="4">
    <location>
        <begin position="206"/>
        <end position="225"/>
    </location>
</feature>
<evidence type="ECO:0000256" key="4">
    <source>
        <dbReference type="SAM" id="Phobius"/>
    </source>
</evidence>
<feature type="transmembrane region" description="Helical" evidence="4">
    <location>
        <begin position="128"/>
        <end position="150"/>
    </location>
</feature>
<dbReference type="PROSITE" id="PS50850">
    <property type="entry name" value="MFS"/>
    <property type="match status" value="1"/>
</dbReference>
<keyword evidence="1 4" id="KW-0812">Transmembrane</keyword>